<dbReference type="GO" id="GO:0009691">
    <property type="term" value="P:cytokinin biosynthetic process"/>
    <property type="evidence" value="ECO:0007669"/>
    <property type="project" value="InterPro"/>
</dbReference>
<gene>
    <name evidence="1" type="ORF">MNBD_ALPHA06-1727</name>
</gene>
<dbReference type="Pfam" id="PF03641">
    <property type="entry name" value="Lysine_decarbox"/>
    <property type="match status" value="1"/>
</dbReference>
<dbReference type="SUPFAM" id="SSF102405">
    <property type="entry name" value="MCP/YpsA-like"/>
    <property type="match status" value="1"/>
</dbReference>
<protein>
    <submittedName>
        <fullName evidence="1">Lysine decarboxylase family</fullName>
    </submittedName>
</protein>
<accession>A0A3B0RHL1</accession>
<dbReference type="InterPro" id="IPR005269">
    <property type="entry name" value="LOG"/>
</dbReference>
<dbReference type="InterPro" id="IPR031100">
    <property type="entry name" value="LOG_fam"/>
</dbReference>
<dbReference type="PANTHER" id="PTHR31223">
    <property type="entry name" value="LOG FAMILY PROTEIN YJL055W"/>
    <property type="match status" value="1"/>
</dbReference>
<organism evidence="1">
    <name type="scientific">hydrothermal vent metagenome</name>
    <dbReference type="NCBI Taxonomy" id="652676"/>
    <lineage>
        <taxon>unclassified sequences</taxon>
        <taxon>metagenomes</taxon>
        <taxon>ecological metagenomes</taxon>
    </lineage>
</organism>
<dbReference type="PANTHER" id="PTHR31223:SF70">
    <property type="entry name" value="LOG FAMILY PROTEIN YJL055W"/>
    <property type="match status" value="1"/>
</dbReference>
<dbReference type="GO" id="GO:0016799">
    <property type="term" value="F:hydrolase activity, hydrolyzing N-glycosyl compounds"/>
    <property type="evidence" value="ECO:0007669"/>
    <property type="project" value="TreeGrafter"/>
</dbReference>
<name>A0A3B0RHL1_9ZZZZ</name>
<proteinExistence type="predicted"/>
<dbReference type="Gene3D" id="3.40.50.450">
    <property type="match status" value="1"/>
</dbReference>
<dbReference type="AlphaFoldDB" id="A0A3B0RHL1"/>
<dbReference type="EMBL" id="UOEE01000154">
    <property type="protein sequence ID" value="VAV92854.1"/>
    <property type="molecule type" value="Genomic_DNA"/>
</dbReference>
<sequence>MSKPTSICVFCGSRTGNSPAYMELASRFGTLLAKRDIRLVYGGGNIGLMGAAARACADAGGQVLGIIPEFLCSREIAFTGCELDIVDTLHTRKARMAEQSDGFVVLPGGLGTLEEVVEVLSWINLKELQQKVVLLDEDGYWDSFYQLLNFTINEGFTAPEVIEQAMRANTPEQAVQLLGV</sequence>
<evidence type="ECO:0000313" key="1">
    <source>
        <dbReference type="EMBL" id="VAV92854.1"/>
    </source>
</evidence>
<dbReference type="NCBIfam" id="TIGR00730">
    <property type="entry name" value="Rossman fold protein, TIGR00730 family"/>
    <property type="match status" value="1"/>
</dbReference>
<reference evidence="1" key="1">
    <citation type="submission" date="2018-06" db="EMBL/GenBank/DDBJ databases">
        <authorList>
            <person name="Zhirakovskaya E."/>
        </authorList>
    </citation>
    <scope>NUCLEOTIDE SEQUENCE</scope>
</reference>
<dbReference type="GO" id="GO:0005829">
    <property type="term" value="C:cytosol"/>
    <property type="evidence" value="ECO:0007669"/>
    <property type="project" value="TreeGrafter"/>
</dbReference>